<protein>
    <recommendedName>
        <fullName evidence="4">Oligosaccharide repeat unit polymerase</fullName>
    </recommendedName>
</protein>
<keyword evidence="1" id="KW-0472">Membrane</keyword>
<feature type="transmembrane region" description="Helical" evidence="1">
    <location>
        <begin position="336"/>
        <end position="355"/>
    </location>
</feature>
<keyword evidence="3" id="KW-1185">Reference proteome</keyword>
<reference evidence="2 3" key="1">
    <citation type="submission" date="2021-01" db="EMBL/GenBank/DDBJ databases">
        <title>FDA dAtabase for Regulatory Grade micrObial Sequences (FDA-ARGOS): Supporting development and validation of Infectious Disease Dx tests.</title>
        <authorList>
            <person name="Sproer C."/>
            <person name="Gronow S."/>
            <person name="Severitt S."/>
            <person name="Schroder I."/>
            <person name="Tallon L."/>
            <person name="Sadzewicz L."/>
            <person name="Zhao X."/>
            <person name="Boylan J."/>
            <person name="Ott S."/>
            <person name="Bowen H."/>
            <person name="Vavikolanu K."/>
            <person name="Mehta A."/>
            <person name="Aluvathingal J."/>
            <person name="Nadendla S."/>
            <person name="Lowell S."/>
            <person name="Myers T."/>
            <person name="Yan Y."/>
            <person name="Sichtig H."/>
        </authorList>
    </citation>
    <scope>NUCLEOTIDE SEQUENCE [LARGE SCALE GENOMIC DNA]</scope>
    <source>
        <strain evidence="2 3">FDAARGOS_1141</strain>
    </source>
</reference>
<feature type="transmembrane region" description="Helical" evidence="1">
    <location>
        <begin position="361"/>
        <end position="381"/>
    </location>
</feature>
<evidence type="ECO:0008006" key="4">
    <source>
        <dbReference type="Google" id="ProtNLM"/>
    </source>
</evidence>
<evidence type="ECO:0000256" key="1">
    <source>
        <dbReference type="SAM" id="Phobius"/>
    </source>
</evidence>
<accession>A0ABX7CME4</accession>
<evidence type="ECO:0000313" key="2">
    <source>
        <dbReference type="EMBL" id="QQT53202.1"/>
    </source>
</evidence>
<organism evidence="2 3">
    <name type="scientific">Sphingobacterium multivorum</name>
    <dbReference type="NCBI Taxonomy" id="28454"/>
    <lineage>
        <taxon>Bacteria</taxon>
        <taxon>Pseudomonadati</taxon>
        <taxon>Bacteroidota</taxon>
        <taxon>Sphingobacteriia</taxon>
        <taxon>Sphingobacteriales</taxon>
        <taxon>Sphingobacteriaceae</taxon>
        <taxon>Sphingobacterium</taxon>
    </lineage>
</organism>
<gene>
    <name evidence="2" type="ORF">I6I98_23645</name>
</gene>
<keyword evidence="1" id="KW-0812">Transmembrane</keyword>
<feature type="transmembrane region" description="Helical" evidence="1">
    <location>
        <begin position="182"/>
        <end position="200"/>
    </location>
</feature>
<keyword evidence="1" id="KW-1133">Transmembrane helix</keyword>
<dbReference type="Proteomes" id="UP000595498">
    <property type="component" value="Chromosome"/>
</dbReference>
<feature type="transmembrane region" description="Helical" evidence="1">
    <location>
        <begin position="159"/>
        <end position="175"/>
    </location>
</feature>
<feature type="transmembrane region" description="Helical" evidence="1">
    <location>
        <begin position="138"/>
        <end position="153"/>
    </location>
</feature>
<proteinExistence type="predicted"/>
<dbReference type="EMBL" id="CP068224">
    <property type="protein sequence ID" value="QQT53202.1"/>
    <property type="molecule type" value="Genomic_DNA"/>
</dbReference>
<feature type="transmembrane region" description="Helical" evidence="1">
    <location>
        <begin position="309"/>
        <end position="329"/>
    </location>
</feature>
<feature type="transmembrane region" description="Helical" evidence="1">
    <location>
        <begin position="5"/>
        <end position="25"/>
    </location>
</feature>
<evidence type="ECO:0000313" key="3">
    <source>
        <dbReference type="Proteomes" id="UP000595498"/>
    </source>
</evidence>
<sequence>MRNSIIAIIAYFLILHVILPGGYYLYNGFRPIYSDFEDLDALLKAVYIIVVPLIISVVILCFLPKRDEIIAPNIEGKPVTFIFYFSVLLKLAIVYVTGGFAAAVTGELNGTFVNYLSIFFNPFTLLLAMLFTQKKKSNIILAVVFYVLSVTLSGSRSGIISIFFVFFIGFSFVIFKDYKKRLFVFLKYGILVAPIIFVLATRMRDNEYDISIDFLLDQIFGRMSTLETSMLPIHYLDNNLELETFYDKYSMWHQLKLSLDAILPGQIFEFDVMPNNYYRHIFLGYEKEFVVENYMSINLTLPVYLYMKYQYFTIPLTILYMLGFYWLILAFRKYPLAIIVFLGVFYNLIYFFDWVMVFMQFYTSLLTIITLKGYLLVVEAFKIDFKRIKDNEVTD</sequence>
<feature type="transmembrane region" description="Helical" evidence="1">
    <location>
        <begin position="45"/>
        <end position="63"/>
    </location>
</feature>
<feature type="transmembrane region" description="Helical" evidence="1">
    <location>
        <begin position="112"/>
        <end position="131"/>
    </location>
</feature>
<name>A0ABX7CME4_SPHMU</name>
<feature type="transmembrane region" description="Helical" evidence="1">
    <location>
        <begin position="83"/>
        <end position="106"/>
    </location>
</feature>